<evidence type="ECO:0000256" key="7">
    <source>
        <dbReference type="ARBA" id="ARBA00023014"/>
    </source>
</evidence>
<evidence type="ECO:0000259" key="14">
    <source>
        <dbReference type="SMART" id="SM00478"/>
    </source>
</evidence>
<feature type="binding site" evidence="12">
    <location>
        <position position="232"/>
    </location>
    <ligand>
        <name>[4Fe-4S] cluster</name>
        <dbReference type="ChEBI" id="CHEBI:49883"/>
    </ligand>
</feature>
<organism evidence="15 16">
    <name type="scientific">Candidatus Dormiibacter inghamiae</name>
    <dbReference type="NCBI Taxonomy" id="3127013"/>
    <lineage>
        <taxon>Bacteria</taxon>
        <taxon>Bacillati</taxon>
        <taxon>Candidatus Dormiibacterota</taxon>
        <taxon>Candidatus Dormibacteria</taxon>
        <taxon>Candidatus Dormibacterales</taxon>
        <taxon>Candidatus Dormibacteraceae</taxon>
        <taxon>Candidatus Dormiibacter</taxon>
    </lineage>
</organism>
<name>A0A934K824_9BACT</name>
<evidence type="ECO:0000313" key="16">
    <source>
        <dbReference type="Proteomes" id="UP000620075"/>
    </source>
</evidence>
<keyword evidence="15" id="KW-0255">Endonuclease</keyword>
<keyword evidence="5 12" id="KW-0378">Hydrolase</keyword>
<evidence type="ECO:0000256" key="2">
    <source>
        <dbReference type="ARBA" id="ARBA00022485"/>
    </source>
</evidence>
<dbReference type="Gene3D" id="1.10.340.30">
    <property type="entry name" value="Hypothetical protein, domain 2"/>
    <property type="match status" value="1"/>
</dbReference>
<dbReference type="FunFam" id="1.10.1670.10:FF:000001">
    <property type="entry name" value="Endonuclease III"/>
    <property type="match status" value="1"/>
</dbReference>
<evidence type="ECO:0000256" key="8">
    <source>
        <dbReference type="ARBA" id="ARBA00023125"/>
    </source>
</evidence>
<dbReference type="Proteomes" id="UP000620075">
    <property type="component" value="Unassembled WGS sequence"/>
</dbReference>
<evidence type="ECO:0000256" key="9">
    <source>
        <dbReference type="ARBA" id="ARBA00023204"/>
    </source>
</evidence>
<comment type="function">
    <text evidence="12">DNA repair enzyme that has both DNA N-glycosylase activity and AP-lyase activity. The DNA N-glycosylase activity releases various damaged pyrimidines from DNA by cleaving the N-glycosidic bond, leaving an AP (apurinic/apyrimidinic) site. The AP-lyase activity cleaves the phosphodiester bond 3' to the AP site by a beta-elimination, leaving a 3'-terminal unsaturated sugar and a product with a terminal 5'-phosphate.</text>
</comment>
<dbReference type="Pfam" id="PF10576">
    <property type="entry name" value="EndIII_4Fe-2S"/>
    <property type="match status" value="1"/>
</dbReference>
<dbReference type="GO" id="GO:0140078">
    <property type="term" value="F:class I DNA-(apurinic or apyrimidinic site) endonuclease activity"/>
    <property type="evidence" value="ECO:0007669"/>
    <property type="project" value="UniProtKB-EC"/>
</dbReference>
<comment type="caution">
    <text evidence="15">The sequence shown here is derived from an EMBL/GenBank/DDBJ whole genome shotgun (WGS) entry which is preliminary data.</text>
</comment>
<evidence type="ECO:0000313" key="15">
    <source>
        <dbReference type="EMBL" id="MBJ7603461.1"/>
    </source>
</evidence>
<dbReference type="PIRSF" id="PIRSF001435">
    <property type="entry name" value="Nth"/>
    <property type="match status" value="1"/>
</dbReference>
<dbReference type="InterPro" id="IPR023170">
    <property type="entry name" value="HhH_base_excis_C"/>
</dbReference>
<feature type="region of interest" description="Disordered" evidence="13">
    <location>
        <begin position="1"/>
        <end position="31"/>
    </location>
</feature>
<dbReference type="GO" id="GO:0019104">
    <property type="term" value="F:DNA N-glycosylase activity"/>
    <property type="evidence" value="ECO:0007669"/>
    <property type="project" value="UniProtKB-UniRule"/>
</dbReference>
<dbReference type="CDD" id="cd00056">
    <property type="entry name" value="ENDO3c"/>
    <property type="match status" value="1"/>
</dbReference>
<evidence type="ECO:0000256" key="3">
    <source>
        <dbReference type="ARBA" id="ARBA00022723"/>
    </source>
</evidence>
<dbReference type="Pfam" id="PF00730">
    <property type="entry name" value="HhH-GPD"/>
    <property type="match status" value="1"/>
</dbReference>
<keyword evidence="7 12" id="KW-0411">Iron-sulfur</keyword>
<evidence type="ECO:0000256" key="1">
    <source>
        <dbReference type="ARBA" id="ARBA00008343"/>
    </source>
</evidence>
<evidence type="ECO:0000256" key="11">
    <source>
        <dbReference type="ARBA" id="ARBA00023295"/>
    </source>
</evidence>
<dbReference type="GO" id="GO:0046872">
    <property type="term" value="F:metal ion binding"/>
    <property type="evidence" value="ECO:0007669"/>
    <property type="project" value="UniProtKB-KW"/>
</dbReference>
<proteinExistence type="inferred from homology"/>
<dbReference type="InterPro" id="IPR004036">
    <property type="entry name" value="Endonuclease-III-like_CS2"/>
</dbReference>
<sequence length="245" mass="27019">MATVPSKPTPRRPAAAARKKRRRPPLRAPLGARERAQLTVRRLSDMYPAACELDFRNPFELTIATILSAQTTDRAVNAATPQLFSRYPTAQDLAGADPAEVEMIVKSTGFFRAKTHSIIACAQHLVSRFDGEVPPRLEDLVTLPGIGRKTANVILGVAFNLPGFAVDTHVIRLSRRLGLAGTSDPEKIERLVTRMVPPEEWSGLSLRLILHGRRICDARRPRCGECPLNDYCPSSLVRGTEPPTR</sequence>
<dbReference type="EC" id="4.2.99.18" evidence="12"/>
<evidence type="ECO:0000256" key="5">
    <source>
        <dbReference type="ARBA" id="ARBA00022801"/>
    </source>
</evidence>
<dbReference type="PROSITE" id="PS00764">
    <property type="entry name" value="ENDONUCLEASE_III_1"/>
    <property type="match status" value="1"/>
</dbReference>
<gene>
    <name evidence="12 15" type="primary">nth</name>
    <name evidence="15" type="ORF">JF888_09780</name>
</gene>
<dbReference type="SUPFAM" id="SSF48150">
    <property type="entry name" value="DNA-glycosylase"/>
    <property type="match status" value="1"/>
</dbReference>
<dbReference type="PANTHER" id="PTHR10359:SF18">
    <property type="entry name" value="ENDONUCLEASE III"/>
    <property type="match status" value="1"/>
</dbReference>
<dbReference type="GO" id="GO:0006285">
    <property type="term" value="P:base-excision repair, AP site formation"/>
    <property type="evidence" value="ECO:0007669"/>
    <property type="project" value="TreeGrafter"/>
</dbReference>
<comment type="cofactor">
    <cofactor evidence="12">
        <name>[4Fe-4S] cluster</name>
        <dbReference type="ChEBI" id="CHEBI:49883"/>
    </cofactor>
    <text evidence="12">Binds 1 [4Fe-4S] cluster.</text>
</comment>
<evidence type="ECO:0000256" key="6">
    <source>
        <dbReference type="ARBA" id="ARBA00023004"/>
    </source>
</evidence>
<dbReference type="PROSITE" id="PS01155">
    <property type="entry name" value="ENDONUCLEASE_III_2"/>
    <property type="match status" value="1"/>
</dbReference>
<feature type="binding site" evidence="12">
    <location>
        <position position="223"/>
    </location>
    <ligand>
        <name>[4Fe-4S] cluster</name>
        <dbReference type="ChEBI" id="CHEBI:49883"/>
    </ligand>
</feature>
<accession>A0A934K824</accession>
<dbReference type="Gene3D" id="1.10.1670.10">
    <property type="entry name" value="Helix-hairpin-Helix base-excision DNA repair enzymes (C-terminal)"/>
    <property type="match status" value="1"/>
</dbReference>
<keyword evidence="10 12" id="KW-0456">Lyase</keyword>
<feature type="binding site" evidence="12">
    <location>
        <position position="216"/>
    </location>
    <ligand>
        <name>[4Fe-4S] cluster</name>
        <dbReference type="ChEBI" id="CHEBI:49883"/>
    </ligand>
</feature>
<comment type="similarity">
    <text evidence="1 12">Belongs to the Nth/MutY family.</text>
</comment>
<keyword evidence="9 12" id="KW-0234">DNA repair</keyword>
<feature type="binding site" evidence="12">
    <location>
        <position position="226"/>
    </location>
    <ligand>
        <name>[4Fe-4S] cluster</name>
        <dbReference type="ChEBI" id="CHEBI:49883"/>
    </ligand>
</feature>
<dbReference type="GO" id="GO:0003677">
    <property type="term" value="F:DNA binding"/>
    <property type="evidence" value="ECO:0007669"/>
    <property type="project" value="UniProtKB-UniRule"/>
</dbReference>
<keyword evidence="3 12" id="KW-0479">Metal-binding</keyword>
<dbReference type="InterPro" id="IPR000445">
    <property type="entry name" value="HhH_motif"/>
</dbReference>
<dbReference type="Pfam" id="PF00633">
    <property type="entry name" value="HHH"/>
    <property type="match status" value="1"/>
</dbReference>
<dbReference type="InterPro" id="IPR005759">
    <property type="entry name" value="Nth"/>
</dbReference>
<keyword evidence="2 12" id="KW-0004">4Fe-4S</keyword>
<dbReference type="GO" id="GO:0051539">
    <property type="term" value="F:4 iron, 4 sulfur cluster binding"/>
    <property type="evidence" value="ECO:0007669"/>
    <property type="project" value="UniProtKB-UniRule"/>
</dbReference>
<keyword evidence="6 12" id="KW-0408">Iron</keyword>
<keyword evidence="11 12" id="KW-0326">Glycosidase</keyword>
<dbReference type="HAMAP" id="MF_00942">
    <property type="entry name" value="Nth"/>
    <property type="match status" value="1"/>
</dbReference>
<dbReference type="NCBIfam" id="TIGR01083">
    <property type="entry name" value="nth"/>
    <property type="match status" value="1"/>
</dbReference>
<dbReference type="InterPro" id="IPR003651">
    <property type="entry name" value="Endonuclease3_FeS-loop_motif"/>
</dbReference>
<keyword evidence="15" id="KW-0540">Nuclease</keyword>
<evidence type="ECO:0000256" key="4">
    <source>
        <dbReference type="ARBA" id="ARBA00022763"/>
    </source>
</evidence>
<dbReference type="RefSeq" id="WP_338179517.1">
    <property type="nucleotide sequence ID" value="NZ_JAEKNQ010000036.1"/>
</dbReference>
<dbReference type="SMART" id="SM00525">
    <property type="entry name" value="FES"/>
    <property type="match status" value="1"/>
</dbReference>
<evidence type="ECO:0000256" key="10">
    <source>
        <dbReference type="ARBA" id="ARBA00023239"/>
    </source>
</evidence>
<dbReference type="InterPro" id="IPR011257">
    <property type="entry name" value="DNA_glycosylase"/>
</dbReference>
<dbReference type="InterPro" id="IPR004035">
    <property type="entry name" value="Endouclease-III_FeS-bd_BS"/>
</dbReference>
<dbReference type="SMART" id="SM00478">
    <property type="entry name" value="ENDO3c"/>
    <property type="match status" value="1"/>
</dbReference>
<dbReference type="EMBL" id="JAEKNQ010000036">
    <property type="protein sequence ID" value="MBJ7603461.1"/>
    <property type="molecule type" value="Genomic_DNA"/>
</dbReference>
<dbReference type="InterPro" id="IPR003265">
    <property type="entry name" value="HhH-GPD_domain"/>
</dbReference>
<evidence type="ECO:0000256" key="13">
    <source>
        <dbReference type="SAM" id="MobiDB-lite"/>
    </source>
</evidence>
<keyword evidence="4 12" id="KW-0227">DNA damage</keyword>
<evidence type="ECO:0000256" key="12">
    <source>
        <dbReference type="HAMAP-Rule" id="MF_00942"/>
    </source>
</evidence>
<dbReference type="FunFam" id="1.10.340.30:FF:000001">
    <property type="entry name" value="Endonuclease III"/>
    <property type="match status" value="1"/>
</dbReference>
<keyword evidence="8 12" id="KW-0238">DNA-binding</keyword>
<reference evidence="15 16" key="1">
    <citation type="submission" date="2020-10" db="EMBL/GenBank/DDBJ databases">
        <title>Ca. Dormibacterota MAGs.</title>
        <authorList>
            <person name="Montgomery K."/>
        </authorList>
    </citation>
    <scope>NUCLEOTIDE SEQUENCE [LARGE SCALE GENOMIC DNA]</scope>
    <source>
        <strain evidence="15">SC8811_S16_3</strain>
    </source>
</reference>
<comment type="catalytic activity">
    <reaction evidence="12">
        <text>2'-deoxyribonucleotide-(2'-deoxyribose 5'-phosphate)-2'-deoxyribonucleotide-DNA = a 3'-end 2'-deoxyribonucleotide-(2,3-dehydro-2,3-deoxyribose 5'-phosphate)-DNA + a 5'-end 5'-phospho-2'-deoxyribonucleoside-DNA + H(+)</text>
        <dbReference type="Rhea" id="RHEA:66592"/>
        <dbReference type="Rhea" id="RHEA-COMP:13180"/>
        <dbReference type="Rhea" id="RHEA-COMP:16897"/>
        <dbReference type="Rhea" id="RHEA-COMP:17067"/>
        <dbReference type="ChEBI" id="CHEBI:15378"/>
        <dbReference type="ChEBI" id="CHEBI:136412"/>
        <dbReference type="ChEBI" id="CHEBI:157695"/>
        <dbReference type="ChEBI" id="CHEBI:167181"/>
        <dbReference type="EC" id="4.2.99.18"/>
    </reaction>
</comment>
<protein>
    <recommendedName>
        <fullName evidence="12">Endonuclease III</fullName>
        <ecNumber evidence="12">4.2.99.18</ecNumber>
    </recommendedName>
    <alternativeName>
        <fullName evidence="12">DNA-(apurinic or apyrimidinic site) lyase</fullName>
    </alternativeName>
</protein>
<dbReference type="PANTHER" id="PTHR10359">
    <property type="entry name" value="A/G-SPECIFIC ADENINE GLYCOSYLASE/ENDONUCLEASE III"/>
    <property type="match status" value="1"/>
</dbReference>
<dbReference type="AlphaFoldDB" id="A0A934K824"/>
<feature type="domain" description="HhH-GPD" evidence="14">
    <location>
        <begin position="67"/>
        <end position="214"/>
    </location>
</feature>